<proteinExistence type="predicted"/>
<dbReference type="Proteomes" id="UP000441586">
    <property type="component" value="Unassembled WGS sequence"/>
</dbReference>
<dbReference type="RefSeq" id="WP_158979048.1">
    <property type="nucleotide sequence ID" value="NZ_WSFO01000005.1"/>
</dbReference>
<dbReference type="AlphaFoldDB" id="A0A6A4RBP4"/>
<sequence>MNLYKWITGRRADLISRQASRLPYLLFCMVFATSTIAQEAGRNDQSLEDAASDPTASLMSFQLQNFYTSNIHNSAASSNSVQFRAAVPFRLWSLNHIFRATLPYATETAAGRSGFGDITVFDLVTFDRTWGRFGVGGVALLPTGKTGLSAEKWAVGPAAGFVAQRPWGLLGLFNQNLFTVAGESGQPDVNISTLQPILSVPIGNGWSVGASDMTFVYDWEQNRFSSLPLGVKVAKLTSLGGKTVQWQLSYERNFYDTGNGPKDTIGLTGKLLLPK</sequence>
<protein>
    <recommendedName>
        <fullName evidence="3">MetA-pathway of phenol degradation</fullName>
    </recommendedName>
</protein>
<evidence type="ECO:0000313" key="1">
    <source>
        <dbReference type="EMBL" id="KAE9629935.1"/>
    </source>
</evidence>
<dbReference type="EMBL" id="WSFO01000005">
    <property type="protein sequence ID" value="KAE9629935.1"/>
    <property type="molecule type" value="Genomic_DNA"/>
</dbReference>
<organism evidence="1 2">
    <name type="scientific">Parasedimentitalea maritima</name>
    <dbReference type="NCBI Taxonomy" id="2578117"/>
    <lineage>
        <taxon>Bacteria</taxon>
        <taxon>Pseudomonadati</taxon>
        <taxon>Pseudomonadota</taxon>
        <taxon>Alphaproteobacteria</taxon>
        <taxon>Rhodobacterales</taxon>
        <taxon>Paracoccaceae</taxon>
        <taxon>Parasedimentitalea</taxon>
    </lineage>
</organism>
<name>A0A6A4RBP4_9RHOB</name>
<evidence type="ECO:0008006" key="3">
    <source>
        <dbReference type="Google" id="ProtNLM"/>
    </source>
</evidence>
<comment type="caution">
    <text evidence="1">The sequence shown here is derived from an EMBL/GenBank/DDBJ whole genome shotgun (WGS) entry which is preliminary data.</text>
</comment>
<evidence type="ECO:0000313" key="2">
    <source>
        <dbReference type="Proteomes" id="UP000441586"/>
    </source>
</evidence>
<accession>A0A6A4RBP4</accession>
<reference evidence="1 2" key="1">
    <citation type="submission" date="2019-12" db="EMBL/GenBank/DDBJ databases">
        <authorList>
            <person name="Zhang Y.-J."/>
        </authorList>
    </citation>
    <scope>NUCLEOTIDE SEQUENCE [LARGE SCALE GENOMIC DNA]</scope>
    <source>
        <strain evidence="1 2">H18S-6</strain>
    </source>
</reference>
<gene>
    <name evidence="1" type="ORF">GP644_09555</name>
</gene>